<feature type="binding site" evidence="9">
    <location>
        <begin position="117"/>
        <end position="119"/>
    </location>
    <ligand>
        <name>ATP</name>
        <dbReference type="ChEBI" id="CHEBI:30616"/>
    </ligand>
</feature>
<feature type="binding site" evidence="9">
    <location>
        <begin position="166"/>
        <end position="167"/>
    </location>
    <ligand>
        <name>ATP</name>
        <dbReference type="ChEBI" id="CHEBI:30616"/>
    </ligand>
</feature>
<dbReference type="InterPro" id="IPR011009">
    <property type="entry name" value="Kinase-like_dom_sf"/>
</dbReference>
<dbReference type="InterPro" id="IPR000719">
    <property type="entry name" value="Prot_kinase_dom"/>
</dbReference>
<evidence type="ECO:0000256" key="12">
    <source>
        <dbReference type="RuleBase" id="RU000304"/>
    </source>
</evidence>
<dbReference type="AlphaFoldDB" id="A2EYI5"/>
<dbReference type="GO" id="GO:0005634">
    <property type="term" value="C:nucleus"/>
    <property type="evidence" value="ECO:0000318"/>
    <property type="project" value="GO_Central"/>
</dbReference>
<evidence type="ECO:0000256" key="10">
    <source>
        <dbReference type="PIRSR" id="PIRSR630616-3"/>
    </source>
</evidence>
<feature type="binding site" evidence="9 11">
    <location>
        <position position="68"/>
    </location>
    <ligand>
        <name>ATP</name>
        <dbReference type="ChEBI" id="CHEBI:30616"/>
    </ligand>
</feature>
<evidence type="ECO:0000259" key="14">
    <source>
        <dbReference type="PROSITE" id="PS50011"/>
    </source>
</evidence>
<evidence type="ECO:0000256" key="8">
    <source>
        <dbReference type="PIRSR" id="PIRSR630616-1"/>
    </source>
</evidence>
<keyword evidence="3 9" id="KW-0547">Nucleotide-binding</keyword>
<reference evidence="15" key="2">
    <citation type="journal article" date="2007" name="Science">
        <title>Draft genome sequence of the sexually transmitted pathogen Trichomonas vaginalis.</title>
        <authorList>
            <person name="Carlton J.M."/>
            <person name="Hirt R.P."/>
            <person name="Silva J.C."/>
            <person name="Delcher A.L."/>
            <person name="Schatz M."/>
            <person name="Zhao Q."/>
            <person name="Wortman J.R."/>
            <person name="Bidwell S.L."/>
            <person name="Alsmark U.C.M."/>
            <person name="Besteiro S."/>
            <person name="Sicheritz-Ponten T."/>
            <person name="Noel C.J."/>
            <person name="Dacks J.B."/>
            <person name="Foster P.G."/>
            <person name="Simillion C."/>
            <person name="Van de Peer Y."/>
            <person name="Miranda-Saavedra D."/>
            <person name="Barton G.J."/>
            <person name="Westrop G.D."/>
            <person name="Mueller S."/>
            <person name="Dessi D."/>
            <person name="Fiori P.L."/>
            <person name="Ren Q."/>
            <person name="Paulsen I."/>
            <person name="Zhang H."/>
            <person name="Bastida-Corcuera F.D."/>
            <person name="Simoes-Barbosa A."/>
            <person name="Brown M.T."/>
            <person name="Hayes R.D."/>
            <person name="Mukherjee M."/>
            <person name="Okumura C.Y."/>
            <person name="Schneider R."/>
            <person name="Smith A.J."/>
            <person name="Vanacova S."/>
            <person name="Villalvazo M."/>
            <person name="Haas B.J."/>
            <person name="Pertea M."/>
            <person name="Feldblyum T.V."/>
            <person name="Utterback T.R."/>
            <person name="Shu C.L."/>
            <person name="Osoegawa K."/>
            <person name="de Jong P.J."/>
            <person name="Hrdy I."/>
            <person name="Horvathova L."/>
            <person name="Zubacova Z."/>
            <person name="Dolezal P."/>
            <person name="Malik S.B."/>
            <person name="Logsdon J.M. Jr."/>
            <person name="Henze K."/>
            <person name="Gupta A."/>
            <person name="Wang C.C."/>
            <person name="Dunne R.L."/>
            <person name="Upcroft J.A."/>
            <person name="Upcroft P."/>
            <person name="White O."/>
            <person name="Salzberg S.L."/>
            <person name="Tang P."/>
            <person name="Chiu C.-H."/>
            <person name="Lee Y.-S."/>
            <person name="Embley T.M."/>
            <person name="Coombs G.H."/>
            <person name="Mottram J.C."/>
            <person name="Tachezy J."/>
            <person name="Fraser-Liggett C.M."/>
            <person name="Johnson P.J."/>
        </authorList>
    </citation>
    <scope>NUCLEOTIDE SEQUENCE [LARGE SCALE GENOMIC DNA]</scope>
    <source>
        <strain evidence="15">G3</strain>
    </source>
</reference>
<evidence type="ECO:0000256" key="11">
    <source>
        <dbReference type="PROSITE-ProRule" id="PRU10141"/>
    </source>
</evidence>
<organism evidence="15 16">
    <name type="scientific">Trichomonas vaginalis (strain ATCC PRA-98 / G3)</name>
    <dbReference type="NCBI Taxonomy" id="412133"/>
    <lineage>
        <taxon>Eukaryota</taxon>
        <taxon>Metamonada</taxon>
        <taxon>Parabasalia</taxon>
        <taxon>Trichomonadida</taxon>
        <taxon>Trichomonadidae</taxon>
        <taxon>Trichomonas</taxon>
    </lineage>
</organism>
<evidence type="ECO:0000256" key="9">
    <source>
        <dbReference type="PIRSR" id="PIRSR630616-2"/>
    </source>
</evidence>
<dbReference type="CDD" id="cd14007">
    <property type="entry name" value="STKc_Aurora"/>
    <property type="match status" value="1"/>
</dbReference>
<dbReference type="KEGG" id="tva:4760097"/>
<evidence type="ECO:0000313" key="15">
    <source>
        <dbReference type="EMBL" id="EAY02261.1"/>
    </source>
</evidence>
<evidence type="ECO:0000256" key="3">
    <source>
        <dbReference type="ARBA" id="ARBA00022741"/>
    </source>
</evidence>
<dbReference type="RefSeq" id="XP_001314578.1">
    <property type="nucleotide sequence ID" value="XM_001314549.1"/>
</dbReference>
<keyword evidence="4 13" id="KW-0418">Kinase</keyword>
<evidence type="ECO:0000256" key="6">
    <source>
        <dbReference type="ARBA" id="ARBA00047899"/>
    </source>
</evidence>
<dbReference type="FunFam" id="1.10.510.10:FF:000235">
    <property type="entry name" value="Serine/threonine-protein kinase ark1"/>
    <property type="match status" value="1"/>
</dbReference>
<protein>
    <recommendedName>
        <fullName evidence="13">Aurora kinase</fullName>
        <ecNumber evidence="13">2.7.11.1</ecNumber>
    </recommendedName>
</protein>
<dbReference type="PROSITE" id="PS00107">
    <property type="entry name" value="PROTEIN_KINASE_ATP"/>
    <property type="match status" value="1"/>
</dbReference>
<feature type="active site" description="Proton acceptor" evidence="8">
    <location>
        <position position="162"/>
    </location>
</feature>
<dbReference type="SUPFAM" id="SSF56112">
    <property type="entry name" value="Protein kinase-like (PK-like)"/>
    <property type="match status" value="1"/>
</dbReference>
<evidence type="ECO:0000256" key="2">
    <source>
        <dbReference type="ARBA" id="ARBA00022679"/>
    </source>
</evidence>
<dbReference type="InterPro" id="IPR017441">
    <property type="entry name" value="Protein_kinase_ATP_BS"/>
</dbReference>
<dbReference type="GO" id="GO:0007052">
    <property type="term" value="P:mitotic spindle organization"/>
    <property type="evidence" value="ECO:0000318"/>
    <property type="project" value="GO_Central"/>
</dbReference>
<dbReference type="GO" id="GO:0032465">
    <property type="term" value="P:regulation of cytokinesis"/>
    <property type="evidence" value="ECO:0000318"/>
    <property type="project" value="GO_Central"/>
</dbReference>
<dbReference type="OrthoDB" id="377346at2759"/>
<dbReference type="InParanoid" id="A2EYI5"/>
<keyword evidence="5 9" id="KW-0067">ATP-binding</keyword>
<feature type="binding site" evidence="9">
    <location>
        <position position="49"/>
    </location>
    <ligand>
        <name>ATP</name>
        <dbReference type="ChEBI" id="CHEBI:30616"/>
    </ligand>
</feature>
<comment type="catalytic activity">
    <reaction evidence="6 13">
        <text>L-threonyl-[protein] + ATP = O-phospho-L-threonyl-[protein] + ADP + H(+)</text>
        <dbReference type="Rhea" id="RHEA:46608"/>
        <dbReference type="Rhea" id="RHEA-COMP:11060"/>
        <dbReference type="Rhea" id="RHEA-COMP:11605"/>
        <dbReference type="ChEBI" id="CHEBI:15378"/>
        <dbReference type="ChEBI" id="CHEBI:30013"/>
        <dbReference type="ChEBI" id="CHEBI:30616"/>
        <dbReference type="ChEBI" id="CHEBI:61977"/>
        <dbReference type="ChEBI" id="CHEBI:456216"/>
        <dbReference type="EC" id="2.7.11.1"/>
    </reaction>
</comment>
<dbReference type="SMART" id="SM00220">
    <property type="entry name" value="S_TKc"/>
    <property type="match status" value="1"/>
</dbReference>
<evidence type="ECO:0000313" key="16">
    <source>
        <dbReference type="Proteomes" id="UP000001542"/>
    </source>
</evidence>
<evidence type="ECO:0000256" key="5">
    <source>
        <dbReference type="ARBA" id="ARBA00022840"/>
    </source>
</evidence>
<keyword evidence="2 13" id="KW-0808">Transferase</keyword>
<evidence type="ECO:0000256" key="13">
    <source>
        <dbReference type="RuleBase" id="RU367134"/>
    </source>
</evidence>
<dbReference type="GO" id="GO:0004674">
    <property type="term" value="F:protein serine/threonine kinase activity"/>
    <property type="evidence" value="ECO:0007669"/>
    <property type="project" value="UniProtKB-KW"/>
</dbReference>
<dbReference type="FunFam" id="3.30.200.20:FF:000042">
    <property type="entry name" value="Aurora kinase A"/>
    <property type="match status" value="1"/>
</dbReference>
<dbReference type="Gene3D" id="3.30.200.20">
    <property type="entry name" value="Phosphorylase Kinase, domain 1"/>
    <property type="match status" value="1"/>
</dbReference>
<dbReference type="SMR" id="A2EYI5"/>
<dbReference type="Pfam" id="PF00069">
    <property type="entry name" value="Pkinase"/>
    <property type="match status" value="1"/>
</dbReference>
<proteinExistence type="inferred from homology"/>
<dbReference type="STRING" id="5722.A2EYI5"/>
<accession>A2EYI5</accession>
<feature type="domain" description="Protein kinase" evidence="14">
    <location>
        <begin position="39"/>
        <end position="290"/>
    </location>
</feature>
<dbReference type="GO" id="GO:0005524">
    <property type="term" value="F:ATP binding"/>
    <property type="evidence" value="ECO:0007669"/>
    <property type="project" value="UniProtKB-UniRule"/>
</dbReference>
<dbReference type="GO" id="GO:0005876">
    <property type="term" value="C:spindle microtubule"/>
    <property type="evidence" value="ECO:0000318"/>
    <property type="project" value="GO_Central"/>
</dbReference>
<dbReference type="EMBL" id="DS113541">
    <property type="protein sequence ID" value="EAY02261.1"/>
    <property type="molecule type" value="Genomic_DNA"/>
</dbReference>
<dbReference type="GO" id="GO:0032133">
    <property type="term" value="C:chromosome passenger complex"/>
    <property type="evidence" value="ECO:0000318"/>
    <property type="project" value="GO_Central"/>
</dbReference>
<dbReference type="Proteomes" id="UP000001542">
    <property type="component" value="Unassembled WGS sequence"/>
</dbReference>
<evidence type="ECO:0000256" key="7">
    <source>
        <dbReference type="ARBA" id="ARBA00048679"/>
    </source>
</evidence>
<dbReference type="VEuPathDB" id="TrichDB:TVAG_030770"/>
<gene>
    <name evidence="15" type="ORF">TVAG_030770</name>
</gene>
<dbReference type="PROSITE" id="PS50011">
    <property type="entry name" value="PROTEIN_KINASE_DOM"/>
    <property type="match status" value="1"/>
</dbReference>
<name>A2EYI5_TRIV3</name>
<reference evidence="15" key="1">
    <citation type="submission" date="2006-10" db="EMBL/GenBank/DDBJ databases">
        <authorList>
            <person name="Amadeo P."/>
            <person name="Zhao Q."/>
            <person name="Wortman J."/>
            <person name="Fraser-Liggett C."/>
            <person name="Carlton J."/>
        </authorList>
    </citation>
    <scope>NUCLEOTIDE SEQUENCE</scope>
    <source>
        <strain evidence="15">G3</strain>
    </source>
</reference>
<sequence>MSASTMLRRENRPQNTLAQQKLELLMSRGQQSDWSINDFEIGRPLGTGKFGRVYLAREKKTHFIVAIKVMYKSHLAKAEIEHQVRREIEIQSHLRHPNILRLYGFFYDKAKIYLVMEYAPNGELFKILRENDRFDEETSAFYIMQIVEAIKYCHSKGVIHRDIKPENILIGSDGNLKISDFGWSASISNTNRRSTLCGTLDYLPPEMLNGEKYDFAVDIWGIGVLLYEFLTGNAPFEEPERDKTIERIKSVNIKFPDDMPELAKDLIQKLLQKDPTKRISLGEVGSHPWILQWI</sequence>
<dbReference type="GO" id="GO:0051233">
    <property type="term" value="C:spindle midzone"/>
    <property type="evidence" value="ECO:0000318"/>
    <property type="project" value="GO_Central"/>
</dbReference>
<dbReference type="Gene3D" id="1.10.510.10">
    <property type="entry name" value="Transferase(Phosphotransferase) domain 1"/>
    <property type="match status" value="1"/>
</dbReference>
<dbReference type="PROSITE" id="PS00108">
    <property type="entry name" value="PROTEIN_KINASE_ST"/>
    <property type="match status" value="1"/>
</dbReference>
<dbReference type="PANTHER" id="PTHR24350">
    <property type="entry name" value="SERINE/THREONINE-PROTEIN KINASE IAL-RELATED"/>
    <property type="match status" value="1"/>
</dbReference>
<feature type="binding site" evidence="9">
    <location>
        <position position="180"/>
    </location>
    <ligand>
        <name>ATP</name>
        <dbReference type="ChEBI" id="CHEBI:30616"/>
    </ligand>
</feature>
<keyword evidence="1 12" id="KW-0723">Serine/threonine-protein kinase</keyword>
<dbReference type="VEuPathDB" id="TrichDB:TVAGG3_0586180"/>
<dbReference type="eggNOG" id="KOG0580">
    <property type="taxonomic scope" value="Eukaryota"/>
</dbReference>
<evidence type="ECO:0000256" key="1">
    <source>
        <dbReference type="ARBA" id="ARBA00022527"/>
    </source>
</evidence>
<keyword evidence="16" id="KW-1185">Reference proteome</keyword>
<dbReference type="PIRSF" id="PIRSF000654">
    <property type="entry name" value="Integrin-linked_kinase"/>
    <property type="match status" value="1"/>
</dbReference>
<evidence type="ECO:0000256" key="4">
    <source>
        <dbReference type="ARBA" id="ARBA00022777"/>
    </source>
</evidence>
<dbReference type="InterPro" id="IPR030616">
    <property type="entry name" value="Aur-like"/>
</dbReference>
<dbReference type="InterPro" id="IPR008271">
    <property type="entry name" value="Ser/Thr_kinase_AS"/>
</dbReference>
<comment type="catalytic activity">
    <reaction evidence="7 13">
        <text>L-seryl-[protein] + ATP = O-phospho-L-seryl-[protein] + ADP + H(+)</text>
        <dbReference type="Rhea" id="RHEA:17989"/>
        <dbReference type="Rhea" id="RHEA-COMP:9863"/>
        <dbReference type="Rhea" id="RHEA-COMP:11604"/>
        <dbReference type="ChEBI" id="CHEBI:15378"/>
        <dbReference type="ChEBI" id="CHEBI:29999"/>
        <dbReference type="ChEBI" id="CHEBI:30616"/>
        <dbReference type="ChEBI" id="CHEBI:83421"/>
        <dbReference type="ChEBI" id="CHEBI:456216"/>
        <dbReference type="EC" id="2.7.11.1"/>
    </reaction>
</comment>
<dbReference type="OMA" id="YVDHWCL"/>
<dbReference type="EC" id="2.7.11.1" evidence="13"/>
<comment type="similarity">
    <text evidence="13">Belongs to the protein kinase superfamily. Ser/Thr protein kinase family. Aurora subfamily.</text>
</comment>
<feature type="cross-link" description="Glycyl lysine isopeptide (Lys-Gly) (interchain with G-Cter in SUMO2)" evidence="10">
    <location>
        <position position="164"/>
    </location>
</feature>